<accession>A0A1I4UQU6</accession>
<dbReference type="AlphaFoldDB" id="A0A1I4UQU6"/>
<name>A0A1I4UQU6_9GAMM</name>
<evidence type="ECO:0000313" key="2">
    <source>
        <dbReference type="Proteomes" id="UP000242222"/>
    </source>
</evidence>
<dbReference type="Proteomes" id="UP000242222">
    <property type="component" value="Unassembled WGS sequence"/>
</dbReference>
<sequence length="70" mass="7549">MLTPIPANNLAVVRILNGREVSLFASYSECRPVRHPFLARLIGSKVALQQICCSAPICALVGVVVFSPQI</sequence>
<reference evidence="2" key="1">
    <citation type="submission" date="2016-10" db="EMBL/GenBank/DDBJ databases">
        <authorList>
            <person name="Varghese N."/>
            <person name="Submissions S."/>
        </authorList>
    </citation>
    <scope>NUCLEOTIDE SEQUENCE [LARGE SCALE GENOMIC DNA]</scope>
    <source>
        <strain evidence="2">N6PO6</strain>
    </source>
</reference>
<proteinExistence type="predicted"/>
<protein>
    <submittedName>
        <fullName evidence="1">Uncharacterized protein</fullName>
    </submittedName>
</protein>
<organism evidence="1 2">
    <name type="scientific">Izhakiella capsodis</name>
    <dbReference type="NCBI Taxonomy" id="1367852"/>
    <lineage>
        <taxon>Bacteria</taxon>
        <taxon>Pseudomonadati</taxon>
        <taxon>Pseudomonadota</taxon>
        <taxon>Gammaproteobacteria</taxon>
        <taxon>Enterobacterales</taxon>
        <taxon>Erwiniaceae</taxon>
        <taxon>Izhakiella</taxon>
    </lineage>
</organism>
<keyword evidence="2" id="KW-1185">Reference proteome</keyword>
<evidence type="ECO:0000313" key="1">
    <source>
        <dbReference type="EMBL" id="SFM91342.1"/>
    </source>
</evidence>
<dbReference type="EMBL" id="FOVC01000001">
    <property type="protein sequence ID" value="SFM91342.1"/>
    <property type="molecule type" value="Genomic_DNA"/>
</dbReference>
<gene>
    <name evidence="1" type="ORF">SAMN05216516_101277</name>
</gene>